<organism evidence="1 2">
    <name type="scientific">Microcystis aeruginosa NIES-2549</name>
    <dbReference type="NCBI Taxonomy" id="1641812"/>
    <lineage>
        <taxon>Bacteria</taxon>
        <taxon>Bacillati</taxon>
        <taxon>Cyanobacteriota</taxon>
        <taxon>Cyanophyceae</taxon>
        <taxon>Oscillatoriophycideae</taxon>
        <taxon>Chroococcales</taxon>
        <taxon>Microcystaceae</taxon>
        <taxon>Microcystis</taxon>
    </lineage>
</organism>
<reference evidence="1 2" key="1">
    <citation type="journal article" date="2015" name="Genome Announc.">
        <title>Complete Genome Sequence of Microcystis aeruginosa NIES-2549, a Bloom-Forming Cyanobacterium from Lake Kasumigaura, Japan.</title>
        <authorList>
            <person name="Yamaguchi H."/>
            <person name="Suzuki S."/>
            <person name="Tanabe Y."/>
            <person name="Osana Y."/>
            <person name="Shimura Y."/>
            <person name="Ishida K."/>
            <person name="Kawachi M."/>
        </authorList>
    </citation>
    <scope>NUCLEOTIDE SEQUENCE [LARGE SCALE GENOMIC DNA]</scope>
    <source>
        <strain evidence="1 2">NIES-2549</strain>
    </source>
</reference>
<dbReference type="EMBL" id="CP011304">
    <property type="protein sequence ID" value="AKE64612.1"/>
    <property type="molecule type" value="Genomic_DNA"/>
</dbReference>
<name>A0A0F6U4M0_MICAE</name>
<accession>A0A0F6U4M0</accession>
<gene>
    <name evidence="1" type="ORF">MYAER_2264</name>
</gene>
<dbReference type="HOGENOM" id="CLU_3235985_0_0_3"/>
<sequence>MQAFFFFLSPPSPELVAGYLARVCGKKLFVGTGCGVWGVGCGV</sequence>
<dbReference type="AlphaFoldDB" id="A0A0F6U4M0"/>
<dbReference type="PATRIC" id="fig|1641812.3.peg.2341"/>
<evidence type="ECO:0000313" key="1">
    <source>
        <dbReference type="EMBL" id="AKE64612.1"/>
    </source>
</evidence>
<proteinExistence type="predicted"/>
<dbReference type="Proteomes" id="UP000034103">
    <property type="component" value="Chromosome"/>
</dbReference>
<evidence type="ECO:0000313" key="2">
    <source>
        <dbReference type="Proteomes" id="UP000034103"/>
    </source>
</evidence>
<protein>
    <submittedName>
        <fullName evidence="1">Uncharacterized protein</fullName>
    </submittedName>
</protein>